<dbReference type="Pfam" id="PF07974">
    <property type="entry name" value="EGF_2"/>
    <property type="match status" value="2"/>
</dbReference>
<dbReference type="Proteomes" id="UP001381693">
    <property type="component" value="Unassembled WGS sequence"/>
</dbReference>
<dbReference type="Pfam" id="PF00362">
    <property type="entry name" value="Integrin_beta"/>
    <property type="match status" value="1"/>
</dbReference>
<dbReference type="GO" id="GO:0005925">
    <property type="term" value="C:focal adhesion"/>
    <property type="evidence" value="ECO:0007669"/>
    <property type="project" value="TreeGrafter"/>
</dbReference>
<feature type="domain" description="Integrin beta subunit cytoplasmic" evidence="17">
    <location>
        <begin position="519"/>
        <end position="565"/>
    </location>
</feature>
<dbReference type="GO" id="GO:0008305">
    <property type="term" value="C:integrin complex"/>
    <property type="evidence" value="ECO:0007669"/>
    <property type="project" value="TreeGrafter"/>
</dbReference>
<dbReference type="PANTHER" id="PTHR10082:SF60">
    <property type="entry name" value="INTEGRIN BETA-PS"/>
    <property type="match status" value="1"/>
</dbReference>
<dbReference type="SMART" id="SM01241">
    <property type="entry name" value="Integrin_b_cyt"/>
    <property type="match status" value="1"/>
</dbReference>
<evidence type="ECO:0000313" key="19">
    <source>
        <dbReference type="EMBL" id="KAK7082573.1"/>
    </source>
</evidence>
<keyword evidence="5 14" id="KW-0812">Transmembrane</keyword>
<feature type="domain" description="Integrin beta subunit tail" evidence="18">
    <location>
        <begin position="415"/>
        <end position="495"/>
    </location>
</feature>
<dbReference type="Gene3D" id="2.60.40.1510">
    <property type="entry name" value="ntegrin, alpha v. Chain A, domain 3"/>
    <property type="match status" value="1"/>
</dbReference>
<comment type="caution">
    <text evidence="19">The sequence shown here is derived from an EMBL/GenBank/DDBJ whole genome shotgun (WGS) entry which is preliminary data.</text>
</comment>
<evidence type="ECO:0000256" key="1">
    <source>
        <dbReference type="ARBA" id="ARBA00004251"/>
    </source>
</evidence>
<dbReference type="Gene3D" id="1.20.5.100">
    <property type="entry name" value="Cytochrome c1, transmembrane anchor, C-terminal"/>
    <property type="match status" value="1"/>
</dbReference>
<evidence type="ECO:0000256" key="11">
    <source>
        <dbReference type="ARBA" id="ARBA00023136"/>
    </source>
</evidence>
<dbReference type="SUPFAM" id="SSF69179">
    <property type="entry name" value="Integrin domains"/>
    <property type="match status" value="1"/>
</dbReference>
<evidence type="ECO:0000256" key="2">
    <source>
        <dbReference type="ARBA" id="ARBA00007449"/>
    </source>
</evidence>
<dbReference type="SMART" id="SM01242">
    <property type="entry name" value="Integrin_B_tail"/>
    <property type="match status" value="1"/>
</dbReference>
<keyword evidence="7" id="KW-0677">Repeat</keyword>
<keyword evidence="10 14" id="KW-0401">Integrin</keyword>
<dbReference type="EMBL" id="JAXCGZ010003963">
    <property type="protein sequence ID" value="KAK7082573.1"/>
    <property type="molecule type" value="Genomic_DNA"/>
</dbReference>
<dbReference type="GO" id="GO:0016477">
    <property type="term" value="P:cell migration"/>
    <property type="evidence" value="ECO:0007669"/>
    <property type="project" value="TreeGrafter"/>
</dbReference>
<dbReference type="GO" id="GO:0033627">
    <property type="term" value="P:cell adhesion mediated by integrin"/>
    <property type="evidence" value="ECO:0007669"/>
    <property type="project" value="TreeGrafter"/>
</dbReference>
<dbReference type="PRINTS" id="PR01186">
    <property type="entry name" value="INTEGRINB"/>
</dbReference>
<proteinExistence type="inferred from homology"/>
<dbReference type="SUPFAM" id="SSF69687">
    <property type="entry name" value="Integrin beta tail domain"/>
    <property type="match status" value="1"/>
</dbReference>
<dbReference type="AlphaFoldDB" id="A0AAN8XMC4"/>
<dbReference type="Pfam" id="PF08725">
    <property type="entry name" value="Integrin_b_cyt"/>
    <property type="match status" value="1"/>
</dbReference>
<dbReference type="InterPro" id="IPR015812">
    <property type="entry name" value="Integrin_bsu"/>
</dbReference>
<dbReference type="PROSITE" id="PS00243">
    <property type="entry name" value="I_EGF_1"/>
    <property type="match status" value="2"/>
</dbReference>
<evidence type="ECO:0000259" key="18">
    <source>
        <dbReference type="SMART" id="SM01242"/>
    </source>
</evidence>
<name>A0AAN8XMC4_HALRR</name>
<evidence type="ECO:0000256" key="5">
    <source>
        <dbReference type="ARBA" id="ARBA00022692"/>
    </source>
</evidence>
<dbReference type="InterPro" id="IPR032695">
    <property type="entry name" value="Integrin_dom_sf"/>
</dbReference>
<dbReference type="InterPro" id="IPR012896">
    <property type="entry name" value="Integrin_bsu_tail"/>
</dbReference>
<dbReference type="PANTHER" id="PTHR10082">
    <property type="entry name" value="INTEGRIN BETA SUBUNIT"/>
    <property type="match status" value="1"/>
</dbReference>
<dbReference type="FunFam" id="2.10.25.10:FF:000036">
    <property type="entry name" value="Integrin beta"/>
    <property type="match status" value="1"/>
</dbReference>
<evidence type="ECO:0000256" key="12">
    <source>
        <dbReference type="ARBA" id="ARBA00023157"/>
    </source>
</evidence>
<dbReference type="SMART" id="SM00187">
    <property type="entry name" value="INB"/>
    <property type="match status" value="1"/>
</dbReference>
<evidence type="ECO:0000256" key="8">
    <source>
        <dbReference type="ARBA" id="ARBA00022889"/>
    </source>
</evidence>
<organism evidence="19 20">
    <name type="scientific">Halocaridina rubra</name>
    <name type="common">Hawaiian red shrimp</name>
    <dbReference type="NCBI Taxonomy" id="373956"/>
    <lineage>
        <taxon>Eukaryota</taxon>
        <taxon>Metazoa</taxon>
        <taxon>Ecdysozoa</taxon>
        <taxon>Arthropoda</taxon>
        <taxon>Crustacea</taxon>
        <taxon>Multicrustacea</taxon>
        <taxon>Malacostraca</taxon>
        <taxon>Eumalacostraca</taxon>
        <taxon>Eucarida</taxon>
        <taxon>Decapoda</taxon>
        <taxon>Pleocyemata</taxon>
        <taxon>Caridea</taxon>
        <taxon>Atyoidea</taxon>
        <taxon>Atyidae</taxon>
        <taxon>Halocaridina</taxon>
    </lineage>
</organism>
<keyword evidence="3" id="KW-1003">Cell membrane</keyword>
<gene>
    <name evidence="19" type="primary">ITGB1_7</name>
    <name evidence="19" type="ORF">SK128_015913</name>
</gene>
<keyword evidence="6" id="KW-0732">Signal</keyword>
<reference evidence="19 20" key="1">
    <citation type="submission" date="2023-11" db="EMBL/GenBank/DDBJ databases">
        <title>Halocaridina rubra genome assembly.</title>
        <authorList>
            <person name="Smith C."/>
        </authorList>
    </citation>
    <scope>NUCLEOTIDE SEQUENCE [LARGE SCALE GENOMIC DNA]</scope>
    <source>
        <strain evidence="19">EP-1</strain>
        <tissue evidence="19">Whole</tissue>
    </source>
</reference>
<keyword evidence="8 14" id="KW-0130">Cell adhesion</keyword>
<feature type="domain" description="Integrin beta subunit VWA" evidence="16">
    <location>
        <begin position="1"/>
        <end position="242"/>
    </location>
</feature>
<accession>A0AAN8XMC4</accession>
<dbReference type="InterPro" id="IPR057243">
    <property type="entry name" value="Integrin_I-EGF_CS"/>
</dbReference>
<evidence type="ECO:0000256" key="14">
    <source>
        <dbReference type="RuleBase" id="RU000633"/>
    </source>
</evidence>
<dbReference type="GO" id="GO:0007229">
    <property type="term" value="P:integrin-mediated signaling pathway"/>
    <property type="evidence" value="ECO:0007669"/>
    <property type="project" value="UniProtKB-KW"/>
</dbReference>
<dbReference type="Pfam" id="PF23105">
    <property type="entry name" value="EGF_integrin"/>
    <property type="match status" value="1"/>
</dbReference>
<evidence type="ECO:0000256" key="15">
    <source>
        <dbReference type="SAM" id="Phobius"/>
    </source>
</evidence>
<evidence type="ECO:0000256" key="6">
    <source>
        <dbReference type="ARBA" id="ARBA00022729"/>
    </source>
</evidence>
<evidence type="ECO:0000256" key="7">
    <source>
        <dbReference type="ARBA" id="ARBA00022737"/>
    </source>
</evidence>
<keyword evidence="11 15" id="KW-0472">Membrane</keyword>
<keyword evidence="20" id="KW-1185">Reference proteome</keyword>
<dbReference type="SUPFAM" id="SSF53300">
    <property type="entry name" value="vWA-like"/>
    <property type="match status" value="1"/>
</dbReference>
<dbReference type="GO" id="GO:0007157">
    <property type="term" value="P:heterophilic cell-cell adhesion via plasma membrane cell adhesion molecules"/>
    <property type="evidence" value="ECO:0007669"/>
    <property type="project" value="UniProtKB-ARBA"/>
</dbReference>
<evidence type="ECO:0000259" key="17">
    <source>
        <dbReference type="SMART" id="SM01241"/>
    </source>
</evidence>
<comment type="similarity">
    <text evidence="2 14">Belongs to the integrin beta chain family.</text>
</comment>
<sequence>MPVLQEKVNSANISGNLDAPEGGFDALMQAMVCKDAIGWRDQSRRIIVFSTDDKFHYAGDGKLAGVVTPNDEKCHLNENGEYDAYDKYDYPSIAQINKVSKEQNINIIFAVSAFENLYRELSKLIETSSYGLMNADSSNVVELVVDQYKQITSTVRLSDNSTNSPVTIQYRSSCREDTEPVLTNKCSGITQGVEVTFDLDIEVRCGIFFYSKECPTDEEKVIIEVKTLQDSLFLEIEFDCNCTCQSEGRIDNSTLCSHHGDKVCGVCECFPGFQGDKCMCSIHDESNPRYEDDTLCKAPDDERVCSGQGNCICGACECREEKVTGEFCQCNSLKCVSGGEEICSGHGTCDCNKCNCNEGYEGDYCGCPTDKICIKEGTSLVCSGQGTCDCGRCKCNDSYSGQYCDDCKTCNAGKCLTFRDCVLCRMKSSRCEDICNITTTMVDSLQPHVEKGARACTFEDESDGCHFSFSYLYRDQENDYEIHIKKKRDCLEKADLMGIVFGLVGAIVTIGLLTLLIWKVITTIHDRREYSKFESERSNAAWNTESNPLYRDPSHTIQNPVFAKNA</sequence>
<evidence type="ECO:0000313" key="20">
    <source>
        <dbReference type="Proteomes" id="UP001381693"/>
    </source>
</evidence>
<evidence type="ECO:0000256" key="13">
    <source>
        <dbReference type="ARBA" id="ARBA00023180"/>
    </source>
</evidence>
<keyword evidence="9 15" id="KW-1133">Transmembrane helix</keyword>
<evidence type="ECO:0000256" key="10">
    <source>
        <dbReference type="ARBA" id="ARBA00023037"/>
    </source>
</evidence>
<evidence type="ECO:0000259" key="16">
    <source>
        <dbReference type="SMART" id="SM00187"/>
    </source>
</evidence>
<evidence type="ECO:0000256" key="9">
    <source>
        <dbReference type="ARBA" id="ARBA00022989"/>
    </source>
</evidence>
<dbReference type="PROSITE" id="PS52047">
    <property type="entry name" value="I_EGF_2"/>
    <property type="match status" value="1"/>
</dbReference>
<dbReference type="InterPro" id="IPR057073">
    <property type="entry name" value="EGF_integrin_2"/>
</dbReference>
<keyword evidence="12" id="KW-1015">Disulfide bond</keyword>
<feature type="transmembrane region" description="Helical" evidence="15">
    <location>
        <begin position="496"/>
        <end position="518"/>
    </location>
</feature>
<dbReference type="InterPro" id="IPR002369">
    <property type="entry name" value="Integrin_bsu_VWA"/>
</dbReference>
<keyword evidence="13" id="KW-0325">Glycoprotein</keyword>
<dbReference type="InterPro" id="IPR036465">
    <property type="entry name" value="vWFA_dom_sf"/>
</dbReference>
<evidence type="ECO:0000256" key="4">
    <source>
        <dbReference type="ARBA" id="ARBA00022536"/>
    </source>
</evidence>
<dbReference type="Gene3D" id="2.10.25.10">
    <property type="entry name" value="Laminin"/>
    <property type="match status" value="4"/>
</dbReference>
<dbReference type="InterPro" id="IPR036349">
    <property type="entry name" value="Integrin_bsu_tail_dom_sf"/>
</dbReference>
<keyword evidence="4" id="KW-0245">EGF-like domain</keyword>
<dbReference type="GO" id="GO:0007160">
    <property type="term" value="P:cell-matrix adhesion"/>
    <property type="evidence" value="ECO:0007669"/>
    <property type="project" value="TreeGrafter"/>
</dbReference>
<dbReference type="InterPro" id="IPR013111">
    <property type="entry name" value="EGF_extracell"/>
</dbReference>
<protein>
    <recommendedName>
        <fullName evidence="14">Integrin beta</fullName>
    </recommendedName>
</protein>
<dbReference type="Gene3D" id="3.40.50.410">
    <property type="entry name" value="von Willebrand factor, type A domain"/>
    <property type="match status" value="1"/>
</dbReference>
<dbReference type="InterPro" id="IPR014836">
    <property type="entry name" value="Integrin_bsu_cyt_dom"/>
</dbReference>
<evidence type="ECO:0000256" key="3">
    <source>
        <dbReference type="ARBA" id="ARBA00022475"/>
    </source>
</evidence>
<dbReference type="GO" id="GO:0005178">
    <property type="term" value="F:integrin binding"/>
    <property type="evidence" value="ECO:0007669"/>
    <property type="project" value="TreeGrafter"/>
</dbReference>
<dbReference type="GO" id="GO:0009986">
    <property type="term" value="C:cell surface"/>
    <property type="evidence" value="ECO:0007669"/>
    <property type="project" value="TreeGrafter"/>
</dbReference>
<comment type="subcellular location">
    <subcellularLocation>
        <location evidence="1 14">Cell membrane</location>
        <topology evidence="1 14">Single-pass type I membrane protein</topology>
    </subcellularLocation>
</comment>